<sequence length="148" mass="15266">MRRPEFRRTDDADTEASTGRLAGLRRRFGGVFALRPFLLAVVLSLVGLVAGGSIPVLGAVGRFVGIALAGFVLAFVVASRRYVEAGLAGALTAGVGFVMSAFSTALLPVVADYGIQVAGIGTTAGLIAALLGHYFGRDLRAGLTRELS</sequence>
<gene>
    <name evidence="2" type="ORF">ACFSBJ_05195</name>
</gene>
<name>A0ABD6CXV7_9EURY</name>
<evidence type="ECO:0000313" key="2">
    <source>
        <dbReference type="EMBL" id="MFD1633130.1"/>
    </source>
</evidence>
<reference evidence="2 3" key="1">
    <citation type="journal article" date="2019" name="Int. J. Syst. Evol. Microbiol.">
        <title>The Global Catalogue of Microorganisms (GCM) 10K type strain sequencing project: providing services to taxonomists for standard genome sequencing and annotation.</title>
        <authorList>
            <consortium name="The Broad Institute Genomics Platform"/>
            <consortium name="The Broad Institute Genome Sequencing Center for Infectious Disease"/>
            <person name="Wu L."/>
            <person name="Ma J."/>
        </authorList>
    </citation>
    <scope>NUCLEOTIDE SEQUENCE [LARGE SCALE GENOMIC DNA]</scope>
    <source>
        <strain evidence="2 3">CGMCC 1.10594</strain>
    </source>
</reference>
<protein>
    <submittedName>
        <fullName evidence="2">Uncharacterized protein</fullName>
    </submittedName>
</protein>
<dbReference type="Proteomes" id="UP001597075">
    <property type="component" value="Unassembled WGS sequence"/>
</dbReference>
<evidence type="ECO:0000313" key="3">
    <source>
        <dbReference type="Proteomes" id="UP001597075"/>
    </source>
</evidence>
<dbReference type="EMBL" id="JBHUDL010000006">
    <property type="protein sequence ID" value="MFD1633130.1"/>
    <property type="molecule type" value="Genomic_DNA"/>
</dbReference>
<keyword evidence="1" id="KW-0472">Membrane</keyword>
<accession>A0ABD6CXV7</accession>
<feature type="transmembrane region" description="Helical" evidence="1">
    <location>
        <begin position="56"/>
        <end position="78"/>
    </location>
</feature>
<keyword evidence="1" id="KW-1133">Transmembrane helix</keyword>
<organism evidence="2 3">
    <name type="scientific">Haloplanus ruber</name>
    <dbReference type="NCBI Taxonomy" id="869892"/>
    <lineage>
        <taxon>Archaea</taxon>
        <taxon>Methanobacteriati</taxon>
        <taxon>Methanobacteriota</taxon>
        <taxon>Stenosarchaea group</taxon>
        <taxon>Halobacteria</taxon>
        <taxon>Halobacteriales</taxon>
        <taxon>Haloferacaceae</taxon>
        <taxon>Haloplanus</taxon>
    </lineage>
</organism>
<evidence type="ECO:0000256" key="1">
    <source>
        <dbReference type="SAM" id="Phobius"/>
    </source>
</evidence>
<dbReference type="RefSeq" id="WP_256406919.1">
    <property type="nucleotide sequence ID" value="NZ_CP187151.1"/>
</dbReference>
<feature type="transmembrane region" description="Helical" evidence="1">
    <location>
        <begin position="28"/>
        <end position="50"/>
    </location>
</feature>
<dbReference type="AlphaFoldDB" id="A0ABD6CXV7"/>
<keyword evidence="3" id="KW-1185">Reference proteome</keyword>
<keyword evidence="1" id="KW-0812">Transmembrane</keyword>
<feature type="transmembrane region" description="Helical" evidence="1">
    <location>
        <begin position="113"/>
        <end position="135"/>
    </location>
</feature>
<feature type="transmembrane region" description="Helical" evidence="1">
    <location>
        <begin position="85"/>
        <end position="107"/>
    </location>
</feature>
<proteinExistence type="predicted"/>
<comment type="caution">
    <text evidence="2">The sequence shown here is derived from an EMBL/GenBank/DDBJ whole genome shotgun (WGS) entry which is preliminary data.</text>
</comment>